<proteinExistence type="predicted"/>
<keyword evidence="2" id="KW-1185">Reference proteome</keyword>
<reference evidence="1 2" key="1">
    <citation type="journal article" date="2016" name="Nat. Commun.">
        <title>Ectomycorrhizal ecology is imprinted in the genome of the dominant symbiotic fungus Cenococcum geophilum.</title>
        <authorList>
            <consortium name="DOE Joint Genome Institute"/>
            <person name="Peter M."/>
            <person name="Kohler A."/>
            <person name="Ohm R.A."/>
            <person name="Kuo A."/>
            <person name="Krutzmann J."/>
            <person name="Morin E."/>
            <person name="Arend M."/>
            <person name="Barry K.W."/>
            <person name="Binder M."/>
            <person name="Choi C."/>
            <person name="Clum A."/>
            <person name="Copeland A."/>
            <person name="Grisel N."/>
            <person name="Haridas S."/>
            <person name="Kipfer T."/>
            <person name="LaButti K."/>
            <person name="Lindquist E."/>
            <person name="Lipzen A."/>
            <person name="Maire R."/>
            <person name="Meier B."/>
            <person name="Mihaltcheva S."/>
            <person name="Molinier V."/>
            <person name="Murat C."/>
            <person name="Poggeler S."/>
            <person name="Quandt C.A."/>
            <person name="Sperisen C."/>
            <person name="Tritt A."/>
            <person name="Tisserant E."/>
            <person name="Crous P.W."/>
            <person name="Henrissat B."/>
            <person name="Nehls U."/>
            <person name="Egli S."/>
            <person name="Spatafora J.W."/>
            <person name="Grigoriev I.V."/>
            <person name="Martin F.M."/>
        </authorList>
    </citation>
    <scope>NUCLEOTIDE SEQUENCE [LARGE SCALE GENOMIC DNA]</scope>
    <source>
        <strain evidence="1 2">1.58</strain>
    </source>
</reference>
<protein>
    <submittedName>
        <fullName evidence="1">Uncharacterized protein</fullName>
    </submittedName>
</protein>
<sequence length="57" mass="6584">MFYHVKPLHQSISNATAEHSTALFPRIDRRPNSQEYHLPSQSGYHFPSFPRYASIPA</sequence>
<evidence type="ECO:0000313" key="1">
    <source>
        <dbReference type="EMBL" id="OCK87539.1"/>
    </source>
</evidence>
<organism evidence="1 2">
    <name type="scientific">Cenococcum geophilum 1.58</name>
    <dbReference type="NCBI Taxonomy" id="794803"/>
    <lineage>
        <taxon>Eukaryota</taxon>
        <taxon>Fungi</taxon>
        <taxon>Dikarya</taxon>
        <taxon>Ascomycota</taxon>
        <taxon>Pezizomycotina</taxon>
        <taxon>Dothideomycetes</taxon>
        <taxon>Pleosporomycetidae</taxon>
        <taxon>Gloniales</taxon>
        <taxon>Gloniaceae</taxon>
        <taxon>Cenococcum</taxon>
    </lineage>
</organism>
<evidence type="ECO:0000313" key="2">
    <source>
        <dbReference type="Proteomes" id="UP000250078"/>
    </source>
</evidence>
<accession>A0ACC8EPN1</accession>
<feature type="non-terminal residue" evidence="1">
    <location>
        <position position="1"/>
    </location>
</feature>
<dbReference type="EMBL" id="KV748260">
    <property type="protein sequence ID" value="OCK87539.1"/>
    <property type="molecule type" value="Genomic_DNA"/>
</dbReference>
<name>A0ACC8EPN1_9PEZI</name>
<dbReference type="Proteomes" id="UP000250078">
    <property type="component" value="Unassembled WGS sequence"/>
</dbReference>
<gene>
    <name evidence="1" type="ORF">K441DRAFT_670747</name>
</gene>